<dbReference type="GO" id="GO:0042254">
    <property type="term" value="P:ribosome biogenesis"/>
    <property type="evidence" value="ECO:0007669"/>
    <property type="project" value="UniProtKB-KW"/>
</dbReference>
<accession>A0A323UU50</accession>
<keyword evidence="7" id="KW-1185">Reference proteome</keyword>
<dbReference type="OrthoDB" id="5297600at2"/>
<dbReference type="Proteomes" id="UP000248259">
    <property type="component" value="Unassembled WGS sequence"/>
</dbReference>
<comment type="similarity">
    <text evidence="2">Belongs to the DUF177 domain family.</text>
</comment>
<dbReference type="InterPro" id="IPR039255">
    <property type="entry name" value="YceD_bac"/>
</dbReference>
<comment type="function">
    <text evidence="1">Plays a role in synthesis, processing and/or stability of 23S rRNA.</text>
</comment>
<dbReference type="PANTHER" id="PTHR38099">
    <property type="entry name" value="LARGE RIBOSOMAL RNA SUBUNIT ACCUMULATION PROTEIN YCED"/>
    <property type="match status" value="1"/>
</dbReference>
<evidence type="ECO:0000313" key="7">
    <source>
        <dbReference type="Proteomes" id="UP000248259"/>
    </source>
</evidence>
<name>A0A323UU50_9RHOO</name>
<gene>
    <name evidence="6" type="ORF">DNK49_13600</name>
</gene>
<dbReference type="AlphaFoldDB" id="A0A323UU50"/>
<dbReference type="EMBL" id="QKOE01000009">
    <property type="protein sequence ID" value="PZA16049.1"/>
    <property type="molecule type" value="Genomic_DNA"/>
</dbReference>
<evidence type="ECO:0000313" key="6">
    <source>
        <dbReference type="EMBL" id="PZA16049.1"/>
    </source>
</evidence>
<sequence length="171" mass="18506">MSNQGKTPDNIADVFRFAAGQRSMNFEVPLAAFERLADQLVSSDGVVVCQVQGFQDPERGAIIELQLAGKLVLRCQRCLTGLDWDLAVRTRLQPIRPGQALPEDELEDDEVDAFEVDGELDVHALIEDEIILALPIAPRHDECGTLRPEGAASKESPFAVLAGLRGNGSAA</sequence>
<proteinExistence type="inferred from homology"/>
<protein>
    <recommendedName>
        <fullName evidence="3">Large ribosomal RNA subunit accumulation protein YceD</fullName>
    </recommendedName>
    <alternativeName>
        <fullName evidence="5">23S rRNA accumulation protein YceD</fullName>
    </alternativeName>
</protein>
<dbReference type="Pfam" id="PF02620">
    <property type="entry name" value="YceD"/>
    <property type="match status" value="1"/>
</dbReference>
<dbReference type="InterPro" id="IPR003772">
    <property type="entry name" value="YceD"/>
</dbReference>
<comment type="caution">
    <text evidence="6">The sequence shown here is derived from an EMBL/GenBank/DDBJ whole genome shotgun (WGS) entry which is preliminary data.</text>
</comment>
<organism evidence="6 7">
    <name type="scientific">Parazoarcus communis SWub3 = DSM 12120</name>
    <dbReference type="NCBI Taxonomy" id="1121029"/>
    <lineage>
        <taxon>Bacteria</taxon>
        <taxon>Pseudomonadati</taxon>
        <taxon>Pseudomonadota</taxon>
        <taxon>Betaproteobacteria</taxon>
        <taxon>Rhodocyclales</taxon>
        <taxon>Zoogloeaceae</taxon>
        <taxon>Parazoarcus</taxon>
    </lineage>
</organism>
<evidence type="ECO:0000256" key="4">
    <source>
        <dbReference type="ARBA" id="ARBA00022517"/>
    </source>
</evidence>
<evidence type="ECO:0000256" key="2">
    <source>
        <dbReference type="ARBA" id="ARBA00010740"/>
    </source>
</evidence>
<evidence type="ECO:0000256" key="5">
    <source>
        <dbReference type="ARBA" id="ARBA00031841"/>
    </source>
</evidence>
<evidence type="ECO:0000256" key="1">
    <source>
        <dbReference type="ARBA" id="ARBA00002868"/>
    </source>
</evidence>
<dbReference type="RefSeq" id="WP_110525424.1">
    <property type="nucleotide sequence ID" value="NZ_QKOE01000009.1"/>
</dbReference>
<evidence type="ECO:0000256" key="3">
    <source>
        <dbReference type="ARBA" id="ARBA00015716"/>
    </source>
</evidence>
<dbReference type="GO" id="GO:0005829">
    <property type="term" value="C:cytosol"/>
    <property type="evidence" value="ECO:0007669"/>
    <property type="project" value="TreeGrafter"/>
</dbReference>
<keyword evidence="4" id="KW-0690">Ribosome biogenesis</keyword>
<reference evidence="6 7" key="1">
    <citation type="submission" date="2018-06" db="EMBL/GenBank/DDBJ databases">
        <title>Azoarcus communis strain SWub3 genome.</title>
        <authorList>
            <person name="Zorraquino Salvo V."/>
            <person name="Toubiana D."/>
            <person name="Blumwald E."/>
        </authorList>
    </citation>
    <scope>NUCLEOTIDE SEQUENCE [LARGE SCALE GENOMIC DNA]</scope>
    <source>
        <strain evidence="6 7">SWub3</strain>
    </source>
</reference>
<dbReference type="PANTHER" id="PTHR38099:SF1">
    <property type="entry name" value="LARGE RIBOSOMAL RNA SUBUNIT ACCUMULATION PROTEIN YCED"/>
    <property type="match status" value="1"/>
</dbReference>